<protein>
    <recommendedName>
        <fullName evidence="4">SPK domain-containing protein</fullName>
    </recommendedName>
</protein>
<dbReference type="AlphaFoldDB" id="G0NBI1"/>
<feature type="region of interest" description="Disordered" evidence="1">
    <location>
        <begin position="1"/>
        <end position="94"/>
    </location>
</feature>
<organism evidence="3">
    <name type="scientific">Caenorhabditis brenneri</name>
    <name type="common">Nematode worm</name>
    <dbReference type="NCBI Taxonomy" id="135651"/>
    <lineage>
        <taxon>Eukaryota</taxon>
        <taxon>Metazoa</taxon>
        <taxon>Ecdysozoa</taxon>
        <taxon>Nematoda</taxon>
        <taxon>Chromadorea</taxon>
        <taxon>Rhabditida</taxon>
        <taxon>Rhabditina</taxon>
        <taxon>Rhabditomorpha</taxon>
        <taxon>Rhabditoidea</taxon>
        <taxon>Rhabditidae</taxon>
        <taxon>Peloderinae</taxon>
        <taxon>Caenorhabditis</taxon>
    </lineage>
</organism>
<feature type="compositionally biased region" description="Basic residues" evidence="1">
    <location>
        <begin position="1"/>
        <end position="29"/>
    </location>
</feature>
<gene>
    <name evidence="2" type="ORF">CAEBREN_10498</name>
</gene>
<dbReference type="InParanoid" id="G0NBI1"/>
<keyword evidence="3" id="KW-1185">Reference proteome</keyword>
<dbReference type="PANTHER" id="PTHR38627:SF2">
    <property type="entry name" value="DOUBLE-STRAND TELOMERIC DNA-BINDING PROTEINS 1-RELATED"/>
    <property type="match status" value="1"/>
</dbReference>
<evidence type="ECO:0000313" key="2">
    <source>
        <dbReference type="EMBL" id="EGT57021.1"/>
    </source>
</evidence>
<evidence type="ECO:0008006" key="4">
    <source>
        <dbReference type="Google" id="ProtNLM"/>
    </source>
</evidence>
<feature type="compositionally biased region" description="Basic and acidic residues" evidence="1">
    <location>
        <begin position="228"/>
        <end position="241"/>
    </location>
</feature>
<proteinExistence type="predicted"/>
<feature type="compositionally biased region" description="Basic and acidic residues" evidence="1">
    <location>
        <begin position="45"/>
        <end position="94"/>
    </location>
</feature>
<dbReference type="HOGENOM" id="CLU_326321_0_0_1"/>
<sequence length="883" mass="102631">MECRGKRHTRRSKRHGRGKKRTGKWKRGKWYVVERKGRRRRSKRQMMEGDNDRKYDEMARQKDADEEKEDAKEGKEDVKLEAEDVKEEKDVKQEKEVVELKLEPDNVKLEPVDAKAKMANNFSDKLEKVFYGNAKKQAEEEPDEKAKVKTEASKTVTGEEMRLLGEKAQKNRVVVPRTIATFQQCDGDDGLIRCYFLTQEELAEVLGSPERMKNYRIVRGQLLGRLRGGGEEEREQEEREPATPLEEQEEAVEEETPAIHPKSRRTTLVSQKVHVLERIGKDFTWKRFQGHYDHSRLRIEYVHDDETFELKIVDQKNGRNRLAKGLTTPVDLQTTDKMTVEWRQANLRFFCQSSEEAAQLENMMRKVAEHLEDPRRTPMPDPYPEASQEDELANELRIREKRRLLDDLTLTTEMEESIWRTALDDPMCRGDRLDQLWAKVLRMLQIELTVDQQQYIEDLDGFTLIMDSDMTVKDYALVPRQDTTPQDQSLPIFEVVRSRRNDSPVETMTLDDNTLEEDPLYRQPNRAVRYDSDIGLNFDRNSITMEMETDLWNYIHQKISRQKRYSAIDMEFATAYLESRKIRSWTPQEMIDYFNRKMLPQLYKYDLPVTTIGNIYTALKTTIDKELEAILQKKNQVFFILNIDGSLHATSTMGIDGSRTMMMRNDMNLLQESRQRSTMPTSPNISTLVQRPLRAMSISSIISTPVQQQIGLRSSRKSLKSAIPTVARRRTSKNTPNTTASQASRFRKNFDQEENMMLNFVYEQLKRSESINGKPSLQGVAVWEKLNAQATNKRQGRSYRNHFNSMQQDLYKLNVAPEKTLYVYKQLGIKLAPGIKHLMEQCPGAKITKNAVGAVESWEMDVPATSNIDPNNTLDIADGSGFF</sequence>
<feature type="compositionally biased region" description="Acidic residues" evidence="1">
    <location>
        <begin position="246"/>
        <end position="256"/>
    </location>
</feature>
<evidence type="ECO:0000256" key="1">
    <source>
        <dbReference type="SAM" id="MobiDB-lite"/>
    </source>
</evidence>
<dbReference type="PANTHER" id="PTHR38627">
    <property type="entry name" value="GA BINDING AND ACTIVATING AND SPK (SPK) DOMAIN CONTAINING-RELATED"/>
    <property type="match status" value="1"/>
</dbReference>
<accession>G0NBI1</accession>
<feature type="region of interest" description="Disordered" evidence="1">
    <location>
        <begin position="227"/>
        <end position="266"/>
    </location>
</feature>
<name>G0NBI1_CAEBE</name>
<evidence type="ECO:0000313" key="3">
    <source>
        <dbReference type="Proteomes" id="UP000008068"/>
    </source>
</evidence>
<dbReference type="Proteomes" id="UP000008068">
    <property type="component" value="Unassembled WGS sequence"/>
</dbReference>
<dbReference type="InterPro" id="IPR053367">
    <property type="entry name" value="G-alpha_activating_GEF"/>
</dbReference>
<reference evidence="3" key="1">
    <citation type="submission" date="2011-07" db="EMBL/GenBank/DDBJ databases">
        <authorList>
            <consortium name="Caenorhabditis brenneri Sequencing and Analysis Consortium"/>
            <person name="Wilson R.K."/>
        </authorList>
    </citation>
    <scope>NUCLEOTIDE SEQUENCE [LARGE SCALE GENOMIC DNA]</scope>
    <source>
        <strain evidence="3">PB2801</strain>
    </source>
</reference>
<dbReference type="EMBL" id="GL379858">
    <property type="protein sequence ID" value="EGT57021.1"/>
    <property type="molecule type" value="Genomic_DNA"/>
</dbReference>